<keyword evidence="4" id="KW-0256">Endoplasmic reticulum</keyword>
<reference evidence="13" key="1">
    <citation type="submission" date="2011-02" db="EMBL/GenBank/DDBJ databases">
        <title>The Genome Sequence of Capsaspora owczarzaki ATCC 30864.</title>
        <authorList>
            <person name="Russ C."/>
            <person name="Cuomo C."/>
            <person name="Burger G."/>
            <person name="Gray M.W."/>
            <person name="Holland P.W.H."/>
            <person name="King N."/>
            <person name="Lang F.B.F."/>
            <person name="Roger A.J."/>
            <person name="Ruiz-Trillo I."/>
            <person name="Young S.K."/>
            <person name="Zeng Q."/>
            <person name="Gargeya S."/>
            <person name="Alvarado L."/>
            <person name="Berlin A."/>
            <person name="Chapman S.B."/>
            <person name="Chen Z."/>
            <person name="Freedman E."/>
            <person name="Gellesch M."/>
            <person name="Goldberg J."/>
            <person name="Griggs A."/>
            <person name="Gujja S."/>
            <person name="Heilman E."/>
            <person name="Heiman D."/>
            <person name="Howarth C."/>
            <person name="Mehta T."/>
            <person name="Neiman D."/>
            <person name="Pearson M."/>
            <person name="Roberts A."/>
            <person name="Saif S."/>
            <person name="Shea T."/>
            <person name="Shenoy N."/>
            <person name="Sisk P."/>
            <person name="Stolte C."/>
            <person name="Sykes S."/>
            <person name="White J."/>
            <person name="Yandava C."/>
            <person name="Haas B."/>
            <person name="Nusbaum C."/>
            <person name="Birren B."/>
        </authorList>
    </citation>
    <scope>NUCLEOTIDE SEQUENCE</scope>
    <source>
        <strain evidence="13">ATCC 30864</strain>
    </source>
</reference>
<feature type="transmembrane region" description="Helical" evidence="10">
    <location>
        <begin position="126"/>
        <end position="148"/>
    </location>
</feature>
<feature type="transmembrane region" description="Helical" evidence="10">
    <location>
        <begin position="455"/>
        <end position="473"/>
    </location>
</feature>
<evidence type="ECO:0000256" key="6">
    <source>
        <dbReference type="ARBA" id="ARBA00023055"/>
    </source>
</evidence>
<comment type="subcellular location">
    <subcellularLocation>
        <location evidence="1">Endoplasmic reticulum membrane</location>
    </subcellularLocation>
</comment>
<keyword evidence="5 10" id="KW-1133">Transmembrane helix</keyword>
<dbReference type="GO" id="GO:0006869">
    <property type="term" value="P:lipid transport"/>
    <property type="evidence" value="ECO:0007669"/>
    <property type="project" value="UniProtKB-KW"/>
</dbReference>
<feature type="compositionally biased region" description="Polar residues" evidence="9">
    <location>
        <begin position="718"/>
        <end position="727"/>
    </location>
</feature>
<name>A0A0D2WPU9_CAPO3</name>
<dbReference type="InParanoid" id="A0A0D2WPU9"/>
<feature type="transmembrane region" description="Helical" evidence="10">
    <location>
        <begin position="830"/>
        <end position="854"/>
    </location>
</feature>
<dbReference type="GO" id="GO:0008289">
    <property type="term" value="F:lipid binding"/>
    <property type="evidence" value="ECO:0007669"/>
    <property type="project" value="UniProtKB-KW"/>
</dbReference>
<feature type="region of interest" description="Disordered" evidence="9">
    <location>
        <begin position="1231"/>
        <end position="1256"/>
    </location>
</feature>
<feature type="transmembrane region" description="Helical" evidence="10">
    <location>
        <begin position="494"/>
        <end position="514"/>
    </location>
</feature>
<keyword evidence="2" id="KW-0813">Transport</keyword>
<dbReference type="Proteomes" id="UP000008743">
    <property type="component" value="Unassembled WGS sequence"/>
</dbReference>
<feature type="region of interest" description="Disordered" evidence="9">
    <location>
        <begin position="876"/>
        <end position="905"/>
    </location>
</feature>
<feature type="transmembrane region" description="Helical" evidence="10">
    <location>
        <begin position="285"/>
        <end position="305"/>
    </location>
</feature>
<evidence type="ECO:0000256" key="4">
    <source>
        <dbReference type="ARBA" id="ARBA00022824"/>
    </source>
</evidence>
<feature type="transmembrane region" description="Helical" evidence="10">
    <location>
        <begin position="245"/>
        <end position="265"/>
    </location>
</feature>
<evidence type="ECO:0000256" key="5">
    <source>
        <dbReference type="ARBA" id="ARBA00022989"/>
    </source>
</evidence>
<keyword evidence="7" id="KW-0446">Lipid-binding</keyword>
<feature type="domain" description="SMP-LTD" evidence="11">
    <location>
        <begin position="1335"/>
        <end position="1580"/>
    </location>
</feature>
<feature type="compositionally biased region" description="Low complexity" evidence="9">
    <location>
        <begin position="1603"/>
        <end position="1635"/>
    </location>
</feature>
<feature type="transmembrane region" description="Helical" evidence="10">
    <location>
        <begin position="21"/>
        <end position="45"/>
    </location>
</feature>
<keyword evidence="8 10" id="KW-0472">Membrane</keyword>
<feature type="region of interest" description="Disordered" evidence="9">
    <location>
        <begin position="1125"/>
        <end position="1153"/>
    </location>
</feature>
<protein>
    <recommendedName>
        <fullName evidence="11">SMP-LTD domain-containing protein</fullName>
    </recommendedName>
</protein>
<dbReference type="eggNOG" id="KOG2238">
    <property type="taxonomic scope" value="Eukaryota"/>
</dbReference>
<feature type="region of interest" description="Disordered" evidence="9">
    <location>
        <begin position="1458"/>
        <end position="1479"/>
    </location>
</feature>
<keyword evidence="13" id="KW-1185">Reference proteome</keyword>
<feature type="transmembrane region" description="Helical" evidence="10">
    <location>
        <begin position="357"/>
        <end position="377"/>
    </location>
</feature>
<evidence type="ECO:0000259" key="11">
    <source>
        <dbReference type="PROSITE" id="PS51847"/>
    </source>
</evidence>
<feature type="compositionally biased region" description="Low complexity" evidence="9">
    <location>
        <begin position="1646"/>
        <end position="1664"/>
    </location>
</feature>
<evidence type="ECO:0000256" key="3">
    <source>
        <dbReference type="ARBA" id="ARBA00022692"/>
    </source>
</evidence>
<feature type="transmembrane region" description="Helical" evidence="10">
    <location>
        <begin position="432"/>
        <end position="449"/>
    </location>
</feature>
<feature type="compositionally biased region" description="Low complexity" evidence="9">
    <location>
        <begin position="686"/>
        <end position="716"/>
    </location>
</feature>
<sequence>MASLAGQRSSSLDRPSQSNRGASSGIATAIENLFIVGLILSLAWVDPIGVNSSSSSSSSVVAVVSQNGTPISPPPPPSNASCLLGHCRVFQSSPTDAMTTTTTTSFASDDSQAAWFYANGPALRTAITIVALWLALPAIATLVAVIAASPLRPCHPGLLWIQRLHSHCYPSSSSSKSALPFRTNPDQGIVSGCGLPVVVILALIRQIPDHDNIQLALLLETLLAALLLPVLLAVLLRIDPQSPNAMYLAVATPIIVQTILTANQLPLFSLPVVWMAIGTLALSPLHASFTVGEATLVLSFVSFMAHDCLTNTATQLIRWEFLFGTPAVAARPRSSNSALHRVSAGQEPSARQITTTVSFFGVVVGIILVIYFPWLSYLLGENPFAYAVGIAAAAPSRLWTCALWLGAIGATIFVLNYTSVGSGLPGIIQRKFFHFLATSMFLPVALMDVEFLRLSIAIALSVFILFEMIRAGRVWPFGQAIHEFMEKFVDERDAGNIVLTHSYLLLGCALPIWFSACLEPASSTTNLHNGPPSDEASLGHFWRVVMPGLAGLAALGVGDAMASLVGVNWGRTRWPGTSKSVVGTLGGGVAMFVLLLGVVLVFPGGASSLTLARFVQLALGCTATALFETFTQQIDNLVLPLFSYAVLSDAERRSASAAVSEAVASAATATATAAASASDDAHARARSPSSAYTSPASSSFPGSRAASPSALTPPTANKHPNATTTATPAAASSSSSGGSSSSSSSSGASAWTEALLSLALLAMDFVTVPTTTAAAATIDETQLQRTTTTSEASKSPLVVGAPVFARLAFVAAALTCFLAVVPPGSFLSGVFWATVTIVSMQCVAAWMLIVPGSLKTDIHAKQLRWVEMYTAPLASSSSSSSSPAAHPSTLQRSVAGKHGLRDDPPEEHAQRLFAPLRLRQRVAEAGPASSIFSSSSAAAPLPAHLFKQIQERIKAATGEQLSEILFKRKGWLHIATSRDHEPTQTFSQMMALHPRRPKYCVLKGTNLFIYTSQAAYRANDFESSIELVPSTTASTEHVQVSFVPAELDEDHRWSKKYPIRLQLASNNSPAHVKLAAIANAQGGAAGSLPSSGTASPRKGAAAAAAAAAATSSSFKTHSTEGGLIPASASSGSLTGANSSSSNNSSSNGPSATTVSTAGVYSRSLFAGENTVYLFADSWKEKESWFYALYRASRFEDKEFVNRENLQIGDYANYMHNLQTLVDLPQHTVQASSTATIPAPSTAAQSTAAPRMHARKSSDSTSAAVAAALSHPVASSPIKSTYSSFVQPPSSSGDLGASSAAGSAAAASSSSSSSAAAAASGTAAPASIPPQLAGAGDASAIWFNALWGRLYWDMKCSDHVNGLFRKLIQKKLDKLVTPSFMGPIRIASIDLGDAPPLISSITSCSISQESGVAIFMDVAYRGDFTATLETNVKIDLETMGPFASSTAAANPAATASASASANADSNLAPATAGKPKEDTSMRARVKAKLVEWAGNVSSTPLTLTLNITSGKGKMVVHLGPPPTDRLWWGFEAMPVLEMTATPKIGSRAINLPAVTEWIADKLKEEIRDAMVLPELIDSHIPIMHEIWDSTWRVPGHNHHHHHSNNNSSSSSTSNSINSSRPPKHANVARNASADAAGTTTLPPVVISSSANSGGSLSSNGAAQPDAHATSNLAASIAAATSMTTTAKKPGKVTPFIAPNVAQLLGVTTPAASGMSGAAPVPAYSSSSSAAVHSTPAQPASLPSGPSHSTTPASTIPAASASQAPNFNDPEVTLLAHHPPPRPAPPAPSARYDPTHHSSTPPSTQSRREELGDKFKKKFSSELRVLSAFKDRVGDGIGEILHKK</sequence>
<dbReference type="OrthoDB" id="377083at2759"/>
<feature type="compositionally biased region" description="Low complexity" evidence="9">
    <location>
        <begin position="1716"/>
        <end position="1735"/>
    </location>
</feature>
<dbReference type="EMBL" id="KE346364">
    <property type="protein sequence ID" value="KJE92803.1"/>
    <property type="molecule type" value="Genomic_DNA"/>
</dbReference>
<feature type="transmembrane region" description="Helical" evidence="10">
    <location>
        <begin position="397"/>
        <end position="420"/>
    </location>
</feature>
<accession>A0A0D2WPU9</accession>
<feature type="compositionally biased region" description="Low complexity" evidence="9">
    <location>
        <begin position="1458"/>
        <end position="1469"/>
    </location>
</feature>
<keyword evidence="6" id="KW-0445">Lipid transport</keyword>
<feature type="compositionally biased region" description="Low complexity" evidence="9">
    <location>
        <begin position="876"/>
        <end position="888"/>
    </location>
</feature>
<dbReference type="PANTHER" id="PTHR13466">
    <property type="entry name" value="TEX2 PROTEIN-RELATED"/>
    <property type="match status" value="1"/>
</dbReference>
<dbReference type="GO" id="GO:0005789">
    <property type="term" value="C:endoplasmic reticulum membrane"/>
    <property type="evidence" value="ECO:0007669"/>
    <property type="project" value="UniProtKB-SubCell"/>
</dbReference>
<feature type="compositionally biased region" description="Low complexity" evidence="9">
    <location>
        <begin position="1231"/>
        <end position="1249"/>
    </location>
</feature>
<feature type="transmembrane region" description="Helical" evidence="10">
    <location>
        <begin position="189"/>
        <end position="207"/>
    </location>
</feature>
<dbReference type="CDD" id="cd21675">
    <property type="entry name" value="SMP_TEX2"/>
    <property type="match status" value="1"/>
</dbReference>
<keyword evidence="3 10" id="KW-0812">Transmembrane</keyword>
<dbReference type="STRING" id="595528.A0A0D2WPU9"/>
<feature type="transmembrane region" description="Helical" evidence="10">
    <location>
        <begin position="548"/>
        <end position="569"/>
    </location>
</feature>
<evidence type="ECO:0000313" key="13">
    <source>
        <dbReference type="Proteomes" id="UP000008743"/>
    </source>
</evidence>
<feature type="transmembrane region" description="Helical" evidence="10">
    <location>
        <begin position="213"/>
        <end position="238"/>
    </location>
</feature>
<dbReference type="PROSITE" id="PS51847">
    <property type="entry name" value="SMP"/>
    <property type="match status" value="1"/>
</dbReference>
<feature type="region of interest" description="Disordered" evidence="9">
    <location>
        <begin position="1711"/>
        <end position="1813"/>
    </location>
</feature>
<evidence type="ECO:0000256" key="9">
    <source>
        <dbReference type="SAM" id="MobiDB-lite"/>
    </source>
</evidence>
<dbReference type="RefSeq" id="XP_011270353.1">
    <property type="nucleotide sequence ID" value="XM_011272051.1"/>
</dbReference>
<evidence type="ECO:0000256" key="7">
    <source>
        <dbReference type="ARBA" id="ARBA00023121"/>
    </source>
</evidence>
<feature type="compositionally biased region" description="Low complexity" evidence="9">
    <location>
        <begin position="1744"/>
        <end position="1763"/>
    </location>
</feature>
<proteinExistence type="predicted"/>
<feature type="region of interest" description="Disordered" evidence="9">
    <location>
        <begin position="677"/>
        <end position="744"/>
    </location>
</feature>
<feature type="region of interest" description="Disordered" evidence="9">
    <location>
        <begin position="1595"/>
        <end position="1664"/>
    </location>
</feature>
<evidence type="ECO:0000256" key="1">
    <source>
        <dbReference type="ARBA" id="ARBA00004586"/>
    </source>
</evidence>
<feature type="transmembrane region" description="Helical" evidence="10">
    <location>
        <begin position="803"/>
        <end position="824"/>
    </location>
</feature>
<evidence type="ECO:0000256" key="8">
    <source>
        <dbReference type="ARBA" id="ARBA00023136"/>
    </source>
</evidence>
<feature type="compositionally biased region" description="Low complexity" evidence="9">
    <location>
        <begin position="729"/>
        <end position="744"/>
    </location>
</feature>
<evidence type="ECO:0000256" key="2">
    <source>
        <dbReference type="ARBA" id="ARBA00022448"/>
    </source>
</evidence>
<dbReference type="InterPro" id="IPR031468">
    <property type="entry name" value="SMP_LBD"/>
</dbReference>
<organism evidence="12 13">
    <name type="scientific">Capsaspora owczarzaki (strain ATCC 30864)</name>
    <dbReference type="NCBI Taxonomy" id="595528"/>
    <lineage>
        <taxon>Eukaryota</taxon>
        <taxon>Filasterea</taxon>
        <taxon>Capsaspora</taxon>
    </lineage>
</organism>
<feature type="region of interest" description="Disordered" evidence="9">
    <location>
        <begin position="1"/>
        <end position="21"/>
    </location>
</feature>
<evidence type="ECO:0000313" key="12">
    <source>
        <dbReference type="EMBL" id="KJE92803.1"/>
    </source>
</evidence>
<feature type="compositionally biased region" description="Low complexity" evidence="9">
    <location>
        <begin position="1126"/>
        <end position="1153"/>
    </location>
</feature>
<dbReference type="PANTHER" id="PTHR13466:SF0">
    <property type="entry name" value="SMP-LTD DOMAIN-CONTAINING PROTEIN"/>
    <property type="match status" value="1"/>
</dbReference>
<evidence type="ECO:0000256" key="10">
    <source>
        <dbReference type="SAM" id="Phobius"/>
    </source>
</evidence>
<gene>
    <name evidence="12" type="ORF">CAOG_008733</name>
</gene>
<feature type="transmembrane region" description="Helical" evidence="10">
    <location>
        <begin position="581"/>
        <end position="602"/>
    </location>
</feature>